<feature type="compositionally biased region" description="Basic and acidic residues" evidence="1">
    <location>
        <begin position="799"/>
        <end position="814"/>
    </location>
</feature>
<dbReference type="InterPro" id="IPR052557">
    <property type="entry name" value="CAP/Cytokinesis_protein"/>
</dbReference>
<dbReference type="PANTHER" id="PTHR46333:SF2">
    <property type="entry name" value="CYTOKINESIS PROTEIN 3"/>
    <property type="match status" value="1"/>
</dbReference>
<dbReference type="RefSeq" id="XP_018016613.1">
    <property type="nucleotide sequence ID" value="XM_018161124.2"/>
</dbReference>
<protein>
    <submittedName>
        <fullName evidence="5">Hillarin</fullName>
    </submittedName>
</protein>
<reference evidence="5" key="1">
    <citation type="submission" date="2025-08" db="UniProtKB">
        <authorList>
            <consortium name="RefSeq"/>
        </authorList>
    </citation>
    <scope>IDENTIFICATION</scope>
    <source>
        <tissue evidence="5">Whole organism</tissue>
    </source>
</reference>
<evidence type="ECO:0000259" key="2">
    <source>
        <dbReference type="Pfam" id="PF01841"/>
    </source>
</evidence>
<evidence type="ECO:0000259" key="3">
    <source>
        <dbReference type="Pfam" id="PF23265"/>
    </source>
</evidence>
<feature type="region of interest" description="Disordered" evidence="1">
    <location>
        <begin position="799"/>
        <end position="820"/>
    </location>
</feature>
<dbReference type="Pfam" id="PF01841">
    <property type="entry name" value="Transglut_core"/>
    <property type="match status" value="1"/>
</dbReference>
<name>A0A8B7NSC6_HYAAZ</name>
<accession>A0A8B7NSC6</accession>
<dbReference type="PANTHER" id="PTHR46333">
    <property type="entry name" value="CYTOKINESIS PROTEIN 3"/>
    <property type="match status" value="1"/>
</dbReference>
<dbReference type="InterPro" id="IPR038765">
    <property type="entry name" value="Papain-like_cys_pep_sf"/>
</dbReference>
<dbReference type="AlphaFoldDB" id="A0A8B7NSC6"/>
<feature type="domain" description="Transglutaminase-like" evidence="2">
    <location>
        <begin position="395"/>
        <end position="495"/>
    </location>
</feature>
<dbReference type="Pfam" id="PF23265">
    <property type="entry name" value="Ig-like_KY"/>
    <property type="match status" value="1"/>
</dbReference>
<feature type="compositionally biased region" description="Basic and acidic residues" evidence="1">
    <location>
        <begin position="130"/>
        <end position="142"/>
    </location>
</feature>
<dbReference type="GO" id="GO:0005737">
    <property type="term" value="C:cytoplasm"/>
    <property type="evidence" value="ECO:0007669"/>
    <property type="project" value="TreeGrafter"/>
</dbReference>
<evidence type="ECO:0000256" key="1">
    <source>
        <dbReference type="SAM" id="MobiDB-lite"/>
    </source>
</evidence>
<keyword evidence="4" id="KW-1185">Reference proteome</keyword>
<organism evidence="4 5">
    <name type="scientific">Hyalella azteca</name>
    <name type="common">Amphipod</name>
    <dbReference type="NCBI Taxonomy" id="294128"/>
    <lineage>
        <taxon>Eukaryota</taxon>
        <taxon>Metazoa</taxon>
        <taxon>Ecdysozoa</taxon>
        <taxon>Arthropoda</taxon>
        <taxon>Crustacea</taxon>
        <taxon>Multicrustacea</taxon>
        <taxon>Malacostraca</taxon>
        <taxon>Eumalacostraca</taxon>
        <taxon>Peracarida</taxon>
        <taxon>Amphipoda</taxon>
        <taxon>Senticaudata</taxon>
        <taxon>Talitrida</taxon>
        <taxon>Talitroidea</taxon>
        <taxon>Hyalellidae</taxon>
        <taxon>Hyalella</taxon>
    </lineage>
</organism>
<gene>
    <name evidence="5" type="primary">LOC108673319</name>
</gene>
<proteinExistence type="predicted"/>
<dbReference type="OrthoDB" id="6129702at2759"/>
<evidence type="ECO:0000313" key="5">
    <source>
        <dbReference type="RefSeq" id="XP_018016613.1"/>
    </source>
</evidence>
<dbReference type="GeneID" id="108673319"/>
<dbReference type="SUPFAM" id="SSF54001">
    <property type="entry name" value="Cysteine proteinases"/>
    <property type="match status" value="1"/>
</dbReference>
<sequence length="820" mass="93374">MGIRISHPQTSGCATIVVPEFRKSNEELNDSDYQDDGEVLMPEKVLQSSWINRKKKRRRNTTQTVEVQTDEVQEDELDWDLTDLQDRETQTLPDNPTPFQLNRTDAMVQTDYRYFPLAASEANVNPAQPEPKKTFRDAESQTERTTASVSTQTEEEFLLPTRAASKPPDQPPSAVPELGELNDSAAIASSAAATNAAITRNVNNIIHITPYNVRESSASSSSKNFSKMDRRSSSMESSAPSVAVSYSPTSLPSLMKQGSFLASSSPSLSVSSDVVTAPLRAPKENAAIAQRPRKDSMALWETLGPFYLNDLLPVVKASQKFYRKKRKMIDVSVQTETKGDEESPEFAARPPPSRKEELLRNFNLAALDNRALAASSEISRSIDQLVGFLCPPSYNDLQKVRVIFRWITKNIRYDWKFVERAQTAEQVLQTRAGVSKDFVALFQALSDRAAVRTRRIQGFARNREFRVGRRFDPSRDVLHFWLVVFIFDTWRFVDPTYGAGYTDAQGRFHAVLQDHFFLPDPDVFIYTHYPYHPEDIGNYYRWQLMDVPISLDLFNSFPMITPHFWKCGLRFRKQRTSPFIFSQHGDLQLASSVYMRYKYSFYPADEAESDVMNRWVFASLKEGGAVVTFSMTPNTTAPLVLRILAQPEDDIETDDTPLGHVVSFLVICTKPRKYFIPYPPHDGVWGANPRLYQCGLDLVSEPGPLLVSWGGRKHLTFEKAFDVLLMFQLCDKDGNNVELKGILKKDESADEIHVTIIPPSVGYYKLLLYGIPRPEVRGRWRLPLLAVYLLESKMLGLPEEEKKRREQKKTEKLRLKVRAR</sequence>
<feature type="domain" description="KY-like immunoglobulin-like" evidence="3">
    <location>
        <begin position="552"/>
        <end position="679"/>
    </location>
</feature>
<dbReference type="InterPro" id="IPR002931">
    <property type="entry name" value="Transglutaminase-like"/>
</dbReference>
<dbReference type="KEGG" id="hazt:108673319"/>
<feature type="region of interest" description="Disordered" evidence="1">
    <location>
        <begin position="120"/>
        <end position="178"/>
    </location>
</feature>
<feature type="region of interest" description="Disordered" evidence="1">
    <location>
        <begin position="216"/>
        <end position="243"/>
    </location>
</feature>
<evidence type="ECO:0000313" key="4">
    <source>
        <dbReference type="Proteomes" id="UP000694843"/>
    </source>
</evidence>
<feature type="compositionally biased region" description="Low complexity" evidence="1">
    <location>
        <begin position="234"/>
        <end position="243"/>
    </location>
</feature>
<feature type="compositionally biased region" description="Polar residues" evidence="1">
    <location>
        <begin position="143"/>
        <end position="152"/>
    </location>
</feature>
<dbReference type="Gene3D" id="3.10.620.30">
    <property type="match status" value="1"/>
</dbReference>
<dbReference type="Proteomes" id="UP000694843">
    <property type="component" value="Unplaced"/>
</dbReference>
<dbReference type="InterPro" id="IPR056564">
    <property type="entry name" value="Ig-like_KY"/>
</dbReference>